<keyword evidence="2" id="KW-1185">Reference proteome</keyword>
<evidence type="ECO:0000313" key="2">
    <source>
        <dbReference type="Proteomes" id="UP000595140"/>
    </source>
</evidence>
<dbReference type="EMBL" id="OOIL02003256">
    <property type="protein sequence ID" value="VFQ86706.1"/>
    <property type="molecule type" value="Genomic_DNA"/>
</dbReference>
<name>A0A484MFC7_9ASTE</name>
<accession>A0A484MFC7</accession>
<organism evidence="1 2">
    <name type="scientific">Cuscuta campestris</name>
    <dbReference type="NCBI Taxonomy" id="132261"/>
    <lineage>
        <taxon>Eukaryota</taxon>
        <taxon>Viridiplantae</taxon>
        <taxon>Streptophyta</taxon>
        <taxon>Embryophyta</taxon>
        <taxon>Tracheophyta</taxon>
        <taxon>Spermatophyta</taxon>
        <taxon>Magnoliopsida</taxon>
        <taxon>eudicotyledons</taxon>
        <taxon>Gunneridae</taxon>
        <taxon>Pentapetalae</taxon>
        <taxon>asterids</taxon>
        <taxon>lamiids</taxon>
        <taxon>Solanales</taxon>
        <taxon>Convolvulaceae</taxon>
        <taxon>Cuscuteae</taxon>
        <taxon>Cuscuta</taxon>
        <taxon>Cuscuta subgen. Grammica</taxon>
        <taxon>Cuscuta sect. Cleistogrammica</taxon>
    </lineage>
</organism>
<sequence length="78" mass="8705">MHAYTPTTLLLSSKIVTFSWTPGKTVLLRTSDELQPKRSSSLNGRISPSSHHRWSFALTSCNFLSIKGNASEPWSRAK</sequence>
<dbReference type="AlphaFoldDB" id="A0A484MFC7"/>
<protein>
    <submittedName>
        <fullName evidence="1">Uncharacterized protein</fullName>
    </submittedName>
</protein>
<proteinExistence type="predicted"/>
<gene>
    <name evidence="1" type="ORF">CCAM_LOCUS28482</name>
</gene>
<dbReference type="Proteomes" id="UP000595140">
    <property type="component" value="Unassembled WGS sequence"/>
</dbReference>
<evidence type="ECO:0000313" key="1">
    <source>
        <dbReference type="EMBL" id="VFQ86706.1"/>
    </source>
</evidence>
<reference evidence="1 2" key="1">
    <citation type="submission" date="2018-04" db="EMBL/GenBank/DDBJ databases">
        <authorList>
            <person name="Vogel A."/>
        </authorList>
    </citation>
    <scope>NUCLEOTIDE SEQUENCE [LARGE SCALE GENOMIC DNA]</scope>
</reference>